<accession>A0A1S3KAA2</accession>
<evidence type="ECO:0000256" key="6">
    <source>
        <dbReference type="SAM" id="Phobius"/>
    </source>
</evidence>
<reference evidence="9" key="1">
    <citation type="submission" date="2025-08" db="UniProtKB">
        <authorList>
            <consortium name="RefSeq"/>
        </authorList>
    </citation>
    <scope>IDENTIFICATION</scope>
    <source>
        <tissue evidence="9">Gonads</tissue>
    </source>
</reference>
<feature type="transmembrane region" description="Helical" evidence="6">
    <location>
        <begin position="179"/>
        <end position="202"/>
    </location>
</feature>
<evidence type="ECO:0000256" key="5">
    <source>
        <dbReference type="PROSITE-ProRule" id="PRU00205"/>
    </source>
</evidence>
<evidence type="ECO:0000313" key="8">
    <source>
        <dbReference type="Proteomes" id="UP000085678"/>
    </source>
</evidence>
<dbReference type="GeneID" id="106180053"/>
<feature type="transmembrane region" description="Helical" evidence="6">
    <location>
        <begin position="222"/>
        <end position="240"/>
    </location>
</feature>
<dbReference type="OrthoDB" id="10266980at2759"/>
<feature type="transmembrane region" description="Helical" evidence="6">
    <location>
        <begin position="122"/>
        <end position="144"/>
    </location>
</feature>
<dbReference type="AlphaFoldDB" id="A0A1S3KAA2"/>
<dbReference type="GO" id="GO:0055088">
    <property type="term" value="P:lipid homeostasis"/>
    <property type="evidence" value="ECO:0007669"/>
    <property type="project" value="TreeGrafter"/>
</dbReference>
<protein>
    <submittedName>
        <fullName evidence="9">Transmembrane protein 56</fullName>
    </submittedName>
</protein>
<evidence type="ECO:0000256" key="1">
    <source>
        <dbReference type="ARBA" id="ARBA00004141"/>
    </source>
</evidence>
<sequence>MSQKMIMDAPVSFAYYPTALISCVISSLLFQYCGKILAKYMNQFSKSPLHVQIELQTLFVSGVHAIIVSFSGLYVLLTDERTMKDSVWGDCPQVRHTCAIVVGYLVSDFIIMIIYYKEVGGYFYFIHHLASIYAYVYVITFGVLEFFANFRLLAEFSTPFVNTRRFLEVEGYPKSSKQVLVNGFSMVIFFFVTRVAVIPPYYWMVYSIYGTPAYESIGHVQYVLVGSCAVLDILNVIWFFKMCRGAHKVLKSQKLRQNNIEDRKAA</sequence>
<evidence type="ECO:0000256" key="2">
    <source>
        <dbReference type="ARBA" id="ARBA00022692"/>
    </source>
</evidence>
<evidence type="ECO:0000256" key="3">
    <source>
        <dbReference type="ARBA" id="ARBA00022989"/>
    </source>
</evidence>
<dbReference type="PANTHER" id="PTHR13439">
    <property type="entry name" value="CT120 PROTEIN"/>
    <property type="match status" value="1"/>
</dbReference>
<dbReference type="GO" id="GO:0016020">
    <property type="term" value="C:membrane"/>
    <property type="evidence" value="ECO:0007669"/>
    <property type="project" value="UniProtKB-SubCell"/>
</dbReference>
<dbReference type="KEGG" id="lak:106180053"/>
<name>A0A1S3KAA2_LINAN</name>
<feature type="transmembrane region" description="Helical" evidence="6">
    <location>
        <begin position="98"/>
        <end position="116"/>
    </location>
</feature>
<dbReference type="PANTHER" id="PTHR13439:SF0">
    <property type="entry name" value="TOPOISOMERASE I DAMAGE AFFECTED PROTEIN 4"/>
    <property type="match status" value="1"/>
</dbReference>
<dbReference type="PROSITE" id="PS50922">
    <property type="entry name" value="TLC"/>
    <property type="match status" value="1"/>
</dbReference>
<dbReference type="InParanoid" id="A0A1S3KAA2"/>
<evidence type="ECO:0000259" key="7">
    <source>
        <dbReference type="PROSITE" id="PS50922"/>
    </source>
</evidence>
<keyword evidence="2 5" id="KW-0812">Transmembrane</keyword>
<organism evidence="8 9">
    <name type="scientific">Lingula anatina</name>
    <name type="common">Brachiopod</name>
    <name type="synonym">Lingula unguis</name>
    <dbReference type="NCBI Taxonomy" id="7574"/>
    <lineage>
        <taxon>Eukaryota</taxon>
        <taxon>Metazoa</taxon>
        <taxon>Spiralia</taxon>
        <taxon>Lophotrochozoa</taxon>
        <taxon>Brachiopoda</taxon>
        <taxon>Linguliformea</taxon>
        <taxon>Lingulata</taxon>
        <taxon>Lingulida</taxon>
        <taxon>Linguloidea</taxon>
        <taxon>Lingulidae</taxon>
        <taxon>Lingula</taxon>
    </lineage>
</organism>
<dbReference type="STRING" id="7574.A0A1S3KAA2"/>
<dbReference type="InterPro" id="IPR050846">
    <property type="entry name" value="TLCD"/>
</dbReference>
<dbReference type="OMA" id="ILMCKMA"/>
<comment type="subcellular location">
    <subcellularLocation>
        <location evidence="1">Membrane</location>
        <topology evidence="1">Multi-pass membrane protein</topology>
    </subcellularLocation>
</comment>
<dbReference type="SMART" id="SM00724">
    <property type="entry name" value="TLC"/>
    <property type="match status" value="1"/>
</dbReference>
<feature type="transmembrane region" description="Helical" evidence="6">
    <location>
        <begin position="12"/>
        <end position="38"/>
    </location>
</feature>
<dbReference type="PROSITE" id="PS51257">
    <property type="entry name" value="PROKAR_LIPOPROTEIN"/>
    <property type="match status" value="1"/>
</dbReference>
<dbReference type="RefSeq" id="XP_013419379.1">
    <property type="nucleotide sequence ID" value="XM_013563925.1"/>
</dbReference>
<dbReference type="Proteomes" id="UP000085678">
    <property type="component" value="Unplaced"/>
</dbReference>
<dbReference type="Pfam" id="PF03798">
    <property type="entry name" value="TRAM_LAG1_CLN8"/>
    <property type="match status" value="1"/>
</dbReference>
<dbReference type="GO" id="GO:0005783">
    <property type="term" value="C:endoplasmic reticulum"/>
    <property type="evidence" value="ECO:0007669"/>
    <property type="project" value="TreeGrafter"/>
</dbReference>
<keyword evidence="8" id="KW-1185">Reference proteome</keyword>
<proteinExistence type="predicted"/>
<evidence type="ECO:0000256" key="4">
    <source>
        <dbReference type="ARBA" id="ARBA00023136"/>
    </source>
</evidence>
<evidence type="ECO:0000313" key="9">
    <source>
        <dbReference type="RefSeq" id="XP_013419379.1"/>
    </source>
</evidence>
<dbReference type="InterPro" id="IPR006634">
    <property type="entry name" value="TLC-dom"/>
</dbReference>
<keyword evidence="4 5" id="KW-0472">Membrane</keyword>
<feature type="transmembrane region" description="Helical" evidence="6">
    <location>
        <begin position="58"/>
        <end position="77"/>
    </location>
</feature>
<keyword evidence="3 6" id="KW-1133">Transmembrane helix</keyword>
<gene>
    <name evidence="9" type="primary">LOC106180053</name>
</gene>
<feature type="domain" description="TLC" evidence="7">
    <location>
        <begin position="50"/>
        <end position="251"/>
    </location>
</feature>